<dbReference type="Proteomes" id="UP001348149">
    <property type="component" value="Unassembled WGS sequence"/>
</dbReference>
<keyword evidence="3" id="KW-1185">Reference proteome</keyword>
<organism evidence="2 3">
    <name type="scientific">Mesobacterium hydrothermale</name>
    <dbReference type="NCBI Taxonomy" id="3111907"/>
    <lineage>
        <taxon>Bacteria</taxon>
        <taxon>Pseudomonadati</taxon>
        <taxon>Pseudomonadota</taxon>
        <taxon>Alphaproteobacteria</taxon>
        <taxon>Rhodobacterales</taxon>
        <taxon>Roseobacteraceae</taxon>
        <taxon>Mesobacterium</taxon>
    </lineage>
</organism>
<evidence type="ECO:0000256" key="1">
    <source>
        <dbReference type="SAM" id="SignalP"/>
    </source>
</evidence>
<dbReference type="EMBL" id="JAYLLH010000019">
    <property type="protein sequence ID" value="MEC3862286.1"/>
    <property type="molecule type" value="Genomic_DNA"/>
</dbReference>
<evidence type="ECO:0000313" key="3">
    <source>
        <dbReference type="Proteomes" id="UP001348149"/>
    </source>
</evidence>
<dbReference type="RefSeq" id="WP_326298025.1">
    <property type="nucleotide sequence ID" value="NZ_JAYLLH010000019.1"/>
</dbReference>
<gene>
    <name evidence="2" type="ORF">VK792_13410</name>
</gene>
<comment type="caution">
    <text evidence="2">The sequence shown here is derived from an EMBL/GenBank/DDBJ whole genome shotgun (WGS) entry which is preliminary data.</text>
</comment>
<evidence type="ECO:0000313" key="2">
    <source>
        <dbReference type="EMBL" id="MEC3862286.1"/>
    </source>
</evidence>
<protein>
    <submittedName>
        <fullName evidence="2">Adenylosuccinate lyase</fullName>
    </submittedName>
</protein>
<name>A0ABU6HIX4_9RHOB</name>
<accession>A0ABU6HIX4</accession>
<sequence length="50" mass="5071">MKIKTLLAIAALAVAPVAGFAQCSGERHVMSCADGIIYDAESGTCKTVTG</sequence>
<feature type="signal peptide" evidence="1">
    <location>
        <begin position="1"/>
        <end position="21"/>
    </location>
</feature>
<feature type="chain" id="PRO_5045293348" evidence="1">
    <location>
        <begin position="22"/>
        <end position="50"/>
    </location>
</feature>
<keyword evidence="1" id="KW-0732">Signal</keyword>
<reference evidence="2 3" key="1">
    <citation type="submission" date="2024-01" db="EMBL/GenBank/DDBJ databases">
        <title>Mesobacterium rodlantinim sp. nov., isolated from shallow sea hydrothermal systems off Kueishantao Island.</title>
        <authorList>
            <person name="Su Z."/>
            <person name="Tang K."/>
        </authorList>
    </citation>
    <scope>NUCLEOTIDE SEQUENCE [LARGE SCALE GENOMIC DNA]</scope>
    <source>
        <strain evidence="2 3">TK19101</strain>
    </source>
</reference>
<keyword evidence="2" id="KW-0456">Lyase</keyword>
<proteinExistence type="predicted"/>
<dbReference type="GO" id="GO:0016829">
    <property type="term" value="F:lyase activity"/>
    <property type="evidence" value="ECO:0007669"/>
    <property type="project" value="UniProtKB-KW"/>
</dbReference>